<evidence type="ECO:0000313" key="2">
    <source>
        <dbReference type="Proteomes" id="UP000398389"/>
    </source>
</evidence>
<name>A0A5E8C0Y4_9ASCO</name>
<proteinExistence type="predicted"/>
<accession>A0A5E8C0Y4</accession>
<organism evidence="1 2">
    <name type="scientific">Magnusiomyces paraingens</name>
    <dbReference type="NCBI Taxonomy" id="2606893"/>
    <lineage>
        <taxon>Eukaryota</taxon>
        <taxon>Fungi</taxon>
        <taxon>Dikarya</taxon>
        <taxon>Ascomycota</taxon>
        <taxon>Saccharomycotina</taxon>
        <taxon>Dipodascomycetes</taxon>
        <taxon>Dipodascales</taxon>
        <taxon>Dipodascaceae</taxon>
        <taxon>Magnusiomyces</taxon>
    </lineage>
</organism>
<gene>
    <name evidence="1" type="ORF">SAPINGB_P005653</name>
</gene>
<protein>
    <submittedName>
        <fullName evidence="1">Uncharacterized protein</fullName>
    </submittedName>
</protein>
<keyword evidence="2" id="KW-1185">Reference proteome</keyword>
<reference evidence="1 2" key="1">
    <citation type="submission" date="2019-09" db="EMBL/GenBank/DDBJ databases">
        <authorList>
            <person name="Brejova B."/>
        </authorList>
    </citation>
    <scope>NUCLEOTIDE SEQUENCE [LARGE SCALE GENOMIC DNA]</scope>
</reference>
<evidence type="ECO:0000313" key="1">
    <source>
        <dbReference type="EMBL" id="VVT57297.1"/>
    </source>
</evidence>
<dbReference type="AlphaFoldDB" id="A0A5E8C0Y4"/>
<dbReference type="RefSeq" id="XP_031856258.1">
    <property type="nucleotide sequence ID" value="XM_032000367.1"/>
</dbReference>
<dbReference type="EMBL" id="CABVLU010000004">
    <property type="protein sequence ID" value="VVT57297.1"/>
    <property type="molecule type" value="Genomic_DNA"/>
</dbReference>
<dbReference type="Proteomes" id="UP000398389">
    <property type="component" value="Unassembled WGS sequence"/>
</dbReference>
<sequence length="135" mass="14485">MVSKKFFDDFFTSSISSDGYSIGPLSTSISIIETQTNIVTKYATTTQIDGSVTITTTIPCETSLETVVINPESTITLTEPCPKCIATTITSNEVVTLTLTNSNDQAVTVTSTEVISLIVEVTTAEYVYTVVTTTF</sequence>
<dbReference type="GeneID" id="43584467"/>